<dbReference type="Pfam" id="PF06439">
    <property type="entry name" value="3keto-disac_hyd"/>
    <property type="match status" value="1"/>
</dbReference>
<accession>A0ABS1HF00</accession>
<dbReference type="Gene3D" id="2.60.120.560">
    <property type="entry name" value="Exo-inulinase, domain 1"/>
    <property type="match status" value="1"/>
</dbReference>
<proteinExistence type="predicted"/>
<organism evidence="3 4">
    <name type="scientific">Carboxylicivirga marina</name>
    <dbReference type="NCBI Taxonomy" id="2800988"/>
    <lineage>
        <taxon>Bacteria</taxon>
        <taxon>Pseudomonadati</taxon>
        <taxon>Bacteroidota</taxon>
        <taxon>Bacteroidia</taxon>
        <taxon>Marinilabiliales</taxon>
        <taxon>Marinilabiliaceae</taxon>
        <taxon>Carboxylicivirga</taxon>
    </lineage>
</organism>
<evidence type="ECO:0000259" key="2">
    <source>
        <dbReference type="Pfam" id="PF06439"/>
    </source>
</evidence>
<gene>
    <name evidence="3" type="ORF">JIV24_02785</name>
</gene>
<feature type="chain" id="PRO_5045322691" description="3-keto-alpha-glucoside-1,2-lyase/3-keto-2-hydroxy-glucal hydratase domain-containing protein" evidence="1">
    <location>
        <begin position="21"/>
        <end position="231"/>
    </location>
</feature>
<keyword evidence="4" id="KW-1185">Reference proteome</keyword>
<evidence type="ECO:0000256" key="1">
    <source>
        <dbReference type="SAM" id="SignalP"/>
    </source>
</evidence>
<dbReference type="InterPro" id="IPR010496">
    <property type="entry name" value="AL/BT2_dom"/>
</dbReference>
<dbReference type="Proteomes" id="UP000605676">
    <property type="component" value="Unassembled WGS sequence"/>
</dbReference>
<evidence type="ECO:0000313" key="3">
    <source>
        <dbReference type="EMBL" id="MBK3516250.1"/>
    </source>
</evidence>
<feature type="domain" description="3-keto-alpha-glucoside-1,2-lyase/3-keto-2-hydroxy-glucal hydratase" evidence="2">
    <location>
        <begin position="42"/>
        <end position="218"/>
    </location>
</feature>
<dbReference type="RefSeq" id="WP_200463480.1">
    <property type="nucleotide sequence ID" value="NZ_JAENRR010000004.1"/>
</dbReference>
<keyword evidence="1" id="KW-0732">Signal</keyword>
<protein>
    <recommendedName>
        <fullName evidence="2">3-keto-alpha-glucoside-1,2-lyase/3-keto-2-hydroxy-glucal hydratase domain-containing protein</fullName>
    </recommendedName>
</protein>
<dbReference type="EMBL" id="JAENRR010000004">
    <property type="protein sequence ID" value="MBK3516250.1"/>
    <property type="molecule type" value="Genomic_DNA"/>
</dbReference>
<feature type="signal peptide" evidence="1">
    <location>
        <begin position="1"/>
        <end position="20"/>
    </location>
</feature>
<evidence type="ECO:0000313" key="4">
    <source>
        <dbReference type="Proteomes" id="UP000605676"/>
    </source>
</evidence>
<name>A0ABS1HF00_9BACT</name>
<sequence length="231" mass="25909">MRITHFLLLIVFSISLISNAQSDAFKDYKVVYSQSFSKEKSTNDFDFSDVSKWLISKNGKPGKSLKCLGSGSYKGAHDGPSVVAVLKDFELSDFVVEMDVVQNGKDFSLLDFCIFFGIKDTENYCYAQVASKADKKSHNIFMVKGDKPKRAGDINAKGVIWQMKEWQHIRLERTSSDNSVKVYFNDKLVLQCKDEAFDAGHIGFGSSNSAIKIDNLKVSAPAFEQNTKTFF</sequence>
<reference evidence="3 4" key="1">
    <citation type="submission" date="2021-01" db="EMBL/GenBank/DDBJ databases">
        <title>Carboxyliciviraga sp.nov., isolated from coastal sediments.</title>
        <authorList>
            <person name="Lu D."/>
            <person name="Zhang T."/>
        </authorList>
    </citation>
    <scope>NUCLEOTIDE SEQUENCE [LARGE SCALE GENOMIC DNA]</scope>
    <source>
        <strain evidence="3 4">N1Y132</strain>
    </source>
</reference>
<comment type="caution">
    <text evidence="3">The sequence shown here is derived from an EMBL/GenBank/DDBJ whole genome shotgun (WGS) entry which is preliminary data.</text>
</comment>